<feature type="region of interest" description="Disordered" evidence="1">
    <location>
        <begin position="145"/>
        <end position="180"/>
    </location>
</feature>
<reference evidence="2 3" key="1">
    <citation type="journal article" date="2014" name="BMC Genomics">
        <title>Comparative genome sequencing reveals chemotype-specific gene clusters in the toxigenic black mold Stachybotrys.</title>
        <authorList>
            <person name="Semeiks J."/>
            <person name="Borek D."/>
            <person name="Otwinowski Z."/>
            <person name="Grishin N.V."/>
        </authorList>
    </citation>
    <scope>NUCLEOTIDE SEQUENCE [LARGE SCALE GENOMIC DNA]</scope>
    <source>
        <strain evidence="3">CBS 109288 / IBT 7711</strain>
    </source>
</reference>
<dbReference type="AlphaFoldDB" id="A0A084B0C8"/>
<accession>A0A084B0C8</accession>
<dbReference type="EMBL" id="KL648366">
    <property type="protein sequence ID" value="KEY71007.1"/>
    <property type="molecule type" value="Genomic_DNA"/>
</dbReference>
<sequence length="180" mass="20097">EASRLRRGTIVKPKGADFITSSSLQDIKAAEDRQSFKIQLQGKRDQLRSVRRVVLQQKRAPQVAWRKNTDTEIILAEYNSLEAQRKECSKELNDSFIVNPEPSLGAQATSAASPAPSDYYDLDNAEDADEDEDCVFGAFVTSVRRRCQGPQPPGRPTSQPTNDFSLFLMSTDAGEPYKQQ</sequence>
<name>A0A084B0C8_STACB</name>
<evidence type="ECO:0000313" key="2">
    <source>
        <dbReference type="EMBL" id="KEY71007.1"/>
    </source>
</evidence>
<proteinExistence type="predicted"/>
<gene>
    <name evidence="2" type="ORF">S7711_10063</name>
</gene>
<keyword evidence="3" id="KW-1185">Reference proteome</keyword>
<dbReference type="Proteomes" id="UP000028045">
    <property type="component" value="Unassembled WGS sequence"/>
</dbReference>
<organism evidence="2 3">
    <name type="scientific">Stachybotrys chartarum (strain CBS 109288 / IBT 7711)</name>
    <name type="common">Toxic black mold</name>
    <name type="synonym">Stilbospora chartarum</name>
    <dbReference type="NCBI Taxonomy" id="1280523"/>
    <lineage>
        <taxon>Eukaryota</taxon>
        <taxon>Fungi</taxon>
        <taxon>Dikarya</taxon>
        <taxon>Ascomycota</taxon>
        <taxon>Pezizomycotina</taxon>
        <taxon>Sordariomycetes</taxon>
        <taxon>Hypocreomycetidae</taxon>
        <taxon>Hypocreales</taxon>
        <taxon>Stachybotryaceae</taxon>
        <taxon>Stachybotrys</taxon>
    </lineage>
</organism>
<protein>
    <submittedName>
        <fullName evidence="2">Uncharacterized protein</fullName>
    </submittedName>
</protein>
<feature type="non-terminal residue" evidence="2">
    <location>
        <position position="1"/>
    </location>
</feature>
<dbReference type="HOGENOM" id="CLU_1469139_0_0_1"/>
<evidence type="ECO:0000313" key="3">
    <source>
        <dbReference type="Proteomes" id="UP000028045"/>
    </source>
</evidence>
<evidence type="ECO:0000256" key="1">
    <source>
        <dbReference type="SAM" id="MobiDB-lite"/>
    </source>
</evidence>